<evidence type="ECO:0000313" key="1">
    <source>
        <dbReference type="EMBL" id="JAH53564.1"/>
    </source>
</evidence>
<reference evidence="1" key="1">
    <citation type="submission" date="2014-11" db="EMBL/GenBank/DDBJ databases">
        <authorList>
            <person name="Amaro Gonzalez C."/>
        </authorList>
    </citation>
    <scope>NUCLEOTIDE SEQUENCE</scope>
</reference>
<organism evidence="1">
    <name type="scientific">Anguilla anguilla</name>
    <name type="common">European freshwater eel</name>
    <name type="synonym">Muraena anguilla</name>
    <dbReference type="NCBI Taxonomy" id="7936"/>
    <lineage>
        <taxon>Eukaryota</taxon>
        <taxon>Metazoa</taxon>
        <taxon>Chordata</taxon>
        <taxon>Craniata</taxon>
        <taxon>Vertebrata</taxon>
        <taxon>Euteleostomi</taxon>
        <taxon>Actinopterygii</taxon>
        <taxon>Neopterygii</taxon>
        <taxon>Teleostei</taxon>
        <taxon>Anguilliformes</taxon>
        <taxon>Anguillidae</taxon>
        <taxon>Anguilla</taxon>
    </lineage>
</organism>
<proteinExistence type="predicted"/>
<name>A0A0E9TIP9_ANGAN</name>
<sequence>MWFTIGLIDDTRTIIMFYKIKALV</sequence>
<dbReference type="EMBL" id="GBXM01055013">
    <property type="protein sequence ID" value="JAH53564.1"/>
    <property type="molecule type" value="Transcribed_RNA"/>
</dbReference>
<reference evidence="1" key="2">
    <citation type="journal article" date="2015" name="Fish Shellfish Immunol.">
        <title>Early steps in the European eel (Anguilla anguilla)-Vibrio vulnificus interaction in the gills: Role of the RtxA13 toxin.</title>
        <authorList>
            <person name="Callol A."/>
            <person name="Pajuelo D."/>
            <person name="Ebbesson L."/>
            <person name="Teles M."/>
            <person name="MacKenzie S."/>
            <person name="Amaro C."/>
        </authorList>
    </citation>
    <scope>NUCLEOTIDE SEQUENCE</scope>
</reference>
<accession>A0A0E9TIP9</accession>
<dbReference type="AlphaFoldDB" id="A0A0E9TIP9"/>
<protein>
    <submittedName>
        <fullName evidence="1">Uncharacterized protein</fullName>
    </submittedName>
</protein>